<evidence type="ECO:0000256" key="3">
    <source>
        <dbReference type="ARBA" id="ARBA00022927"/>
    </source>
</evidence>
<comment type="subcellular location">
    <subcellularLocation>
        <location evidence="9 10">Peroxisome membrane</location>
    </subcellularLocation>
</comment>
<dbReference type="Proteomes" id="UP000053257">
    <property type="component" value="Unassembled WGS sequence"/>
</dbReference>
<organism evidence="14 15">
    <name type="scientific">Phlebiopsis gigantea (strain 11061_1 CR5-6)</name>
    <name type="common">White-rot fungus</name>
    <name type="synonym">Peniophora gigantea</name>
    <dbReference type="NCBI Taxonomy" id="745531"/>
    <lineage>
        <taxon>Eukaryota</taxon>
        <taxon>Fungi</taxon>
        <taxon>Dikarya</taxon>
        <taxon>Basidiomycota</taxon>
        <taxon>Agaricomycotina</taxon>
        <taxon>Agaricomycetes</taxon>
        <taxon>Polyporales</taxon>
        <taxon>Phanerochaetaceae</taxon>
        <taxon>Phlebiopsis</taxon>
    </lineage>
</organism>
<evidence type="ECO:0000256" key="4">
    <source>
        <dbReference type="ARBA" id="ARBA00023010"/>
    </source>
</evidence>
<dbReference type="AlphaFoldDB" id="A0A0C3P454"/>
<dbReference type="OrthoDB" id="441517at2759"/>
<dbReference type="EMBL" id="KN840438">
    <property type="protein sequence ID" value="KIP12749.1"/>
    <property type="molecule type" value="Genomic_DNA"/>
</dbReference>
<sequence length="391" mass="42531">MSDSHSSSTPSTSQTATGEQPQEPQSQSAGDGQGAPVPAAEDRSELLQRARAFLTSPQVLHEDLTAKRRFLLEKGLNDAEVESLLRDMPQPAPAIPPRTYPQPPPSSLPNLLVGVLRIATWFAGGSAAILLLYFRFIYPRIAQTFHARHSIQSHQKTLLGRLTESLEALKASQAETFAALPRPEAYTIPPSYRHCQSLDDVVNAAGDARDIPHIPLLRYAAAELSSQKAKPTAEAIFQLLESKLPWIQTEEDAKFENELWETLSTSPLFSQTEADGTVLWSFTPPPEQPSPPLLSSLATLRDTLPGPQPPSTSLQGTQEALSDLTGYVSAQTYTMPSYRFTAPGLSTTLTPEEEEVRREIRALKGLVLNRRSFLPPRPATAPAAGSASVPS</sequence>
<dbReference type="GO" id="GO:1990429">
    <property type="term" value="C:peroxisomal importomer complex"/>
    <property type="evidence" value="ECO:0007669"/>
    <property type="project" value="TreeGrafter"/>
</dbReference>
<feature type="transmembrane region" description="Helical" evidence="12">
    <location>
        <begin position="111"/>
        <end position="134"/>
    </location>
</feature>
<evidence type="ECO:0000313" key="15">
    <source>
        <dbReference type="Proteomes" id="UP000053257"/>
    </source>
</evidence>
<dbReference type="Gene3D" id="1.10.10.10">
    <property type="entry name" value="Winged helix-like DNA-binding domain superfamily/Winged helix DNA-binding domain"/>
    <property type="match status" value="1"/>
</dbReference>
<evidence type="ECO:0000256" key="1">
    <source>
        <dbReference type="ARBA" id="ARBA00005443"/>
    </source>
</evidence>
<comment type="function">
    <text evidence="10">Component of the PEX13-PEX14 docking complex, a translocon channel that specifically mediates the import of peroxisomal cargo proteins bound to PEX5 receptor. The PEX13-PEX14 docking complex forms a large import pore which can be opened to a diameter of about 9 nm. Mechanistically, PEX5 receptor along with cargo proteins associates with the PEX14 subunit of the PEX13-PEX14 docking complex in the cytosol, leading to the insertion of the receptor into the organelle membrane with the concomitant translocation of the cargo into the peroxisome matrix.</text>
</comment>
<dbReference type="HOGENOM" id="CLU_058471_0_0_1"/>
<keyword evidence="4" id="KW-0811">Translocation</keyword>
<dbReference type="STRING" id="745531.A0A0C3P454"/>
<dbReference type="PANTHER" id="PTHR23058:SF0">
    <property type="entry name" value="PEROXISOMAL MEMBRANE PROTEIN PEX14"/>
    <property type="match status" value="1"/>
</dbReference>
<dbReference type="InterPro" id="IPR006785">
    <property type="entry name" value="Pex14_N"/>
</dbReference>
<dbReference type="Pfam" id="PF04695">
    <property type="entry name" value="Pex14_N"/>
    <property type="match status" value="1"/>
</dbReference>
<comment type="similarity">
    <text evidence="1 10">Belongs to the peroxin-14 family.</text>
</comment>
<feature type="compositionally biased region" description="Polar residues" evidence="11">
    <location>
        <begin position="18"/>
        <end position="30"/>
    </location>
</feature>
<evidence type="ECO:0000256" key="12">
    <source>
        <dbReference type="SAM" id="Phobius"/>
    </source>
</evidence>
<proteinExistence type="inferred from homology"/>
<keyword evidence="12" id="KW-0812">Transmembrane</keyword>
<evidence type="ECO:0000256" key="10">
    <source>
        <dbReference type="RuleBase" id="RU367032"/>
    </source>
</evidence>
<dbReference type="GO" id="GO:0016560">
    <property type="term" value="P:protein import into peroxisome matrix, docking"/>
    <property type="evidence" value="ECO:0007669"/>
    <property type="project" value="UniProtKB-UniRule"/>
</dbReference>
<evidence type="ECO:0000259" key="13">
    <source>
        <dbReference type="Pfam" id="PF04695"/>
    </source>
</evidence>
<keyword evidence="3 10" id="KW-0653">Protein transport</keyword>
<feature type="region of interest" description="Disordered" evidence="11">
    <location>
        <begin position="1"/>
        <end position="48"/>
    </location>
</feature>
<evidence type="ECO:0000256" key="6">
    <source>
        <dbReference type="ARBA" id="ARBA00023140"/>
    </source>
</evidence>
<name>A0A0C3P454_PHLG1</name>
<keyword evidence="2 10" id="KW-0813">Transport</keyword>
<reference evidence="14 15" key="1">
    <citation type="journal article" date="2014" name="PLoS Genet.">
        <title>Analysis of the Phlebiopsis gigantea genome, transcriptome and secretome provides insight into its pioneer colonization strategies of wood.</title>
        <authorList>
            <person name="Hori C."/>
            <person name="Ishida T."/>
            <person name="Igarashi K."/>
            <person name="Samejima M."/>
            <person name="Suzuki H."/>
            <person name="Master E."/>
            <person name="Ferreira P."/>
            <person name="Ruiz-Duenas F.J."/>
            <person name="Held B."/>
            <person name="Canessa P."/>
            <person name="Larrondo L.F."/>
            <person name="Schmoll M."/>
            <person name="Druzhinina I.S."/>
            <person name="Kubicek C.P."/>
            <person name="Gaskell J.A."/>
            <person name="Kersten P."/>
            <person name="St John F."/>
            <person name="Glasner J."/>
            <person name="Sabat G."/>
            <person name="Splinter BonDurant S."/>
            <person name="Syed K."/>
            <person name="Yadav J."/>
            <person name="Mgbeahuruike A.C."/>
            <person name="Kovalchuk A."/>
            <person name="Asiegbu F.O."/>
            <person name="Lackner G."/>
            <person name="Hoffmeister D."/>
            <person name="Rencoret J."/>
            <person name="Gutierrez A."/>
            <person name="Sun H."/>
            <person name="Lindquist E."/>
            <person name="Barry K."/>
            <person name="Riley R."/>
            <person name="Grigoriev I.V."/>
            <person name="Henrissat B."/>
            <person name="Kues U."/>
            <person name="Berka R.M."/>
            <person name="Martinez A.T."/>
            <person name="Covert S.F."/>
            <person name="Blanchette R.A."/>
            <person name="Cullen D."/>
        </authorList>
    </citation>
    <scope>NUCLEOTIDE SEQUENCE [LARGE SCALE GENOMIC DNA]</scope>
    <source>
        <strain evidence="14 15">11061_1 CR5-6</strain>
    </source>
</reference>
<evidence type="ECO:0000256" key="2">
    <source>
        <dbReference type="ARBA" id="ARBA00022448"/>
    </source>
</evidence>
<evidence type="ECO:0000256" key="8">
    <source>
        <dbReference type="ARBA" id="ARBA00029691"/>
    </source>
</evidence>
<dbReference type="PANTHER" id="PTHR23058">
    <property type="entry name" value="PEROXISOMAL MEMBRANE PROTEIN PEX14"/>
    <property type="match status" value="1"/>
</dbReference>
<dbReference type="InterPro" id="IPR036388">
    <property type="entry name" value="WH-like_DNA-bd_sf"/>
</dbReference>
<dbReference type="GO" id="GO:0005102">
    <property type="term" value="F:signaling receptor binding"/>
    <property type="evidence" value="ECO:0007669"/>
    <property type="project" value="TreeGrafter"/>
</dbReference>
<keyword evidence="6 10" id="KW-0576">Peroxisome</keyword>
<gene>
    <name evidence="14" type="ORF">PHLGIDRAFT_97395</name>
</gene>
<protein>
    <recommendedName>
        <fullName evidence="7 10">Peroxisomal membrane protein PEX14</fullName>
    </recommendedName>
    <alternativeName>
        <fullName evidence="8 10">Peroxin-14</fullName>
    </alternativeName>
</protein>
<feature type="compositionally biased region" description="Low complexity" evidence="11">
    <location>
        <begin position="1"/>
        <end position="17"/>
    </location>
</feature>
<keyword evidence="15" id="KW-1185">Reference proteome</keyword>
<evidence type="ECO:0000256" key="7">
    <source>
        <dbReference type="ARBA" id="ARBA00029502"/>
    </source>
</evidence>
<keyword evidence="12" id="KW-1133">Transmembrane helix</keyword>
<evidence type="ECO:0000256" key="5">
    <source>
        <dbReference type="ARBA" id="ARBA00023136"/>
    </source>
</evidence>
<feature type="domain" description="Peroxisome membrane anchor protein Pex14p N-terminal" evidence="13">
    <location>
        <begin position="42"/>
        <end position="86"/>
    </location>
</feature>
<dbReference type="GO" id="GO:0005778">
    <property type="term" value="C:peroxisomal membrane"/>
    <property type="evidence" value="ECO:0007669"/>
    <property type="project" value="UniProtKB-SubCell"/>
</dbReference>
<evidence type="ECO:0000256" key="9">
    <source>
        <dbReference type="ARBA" id="ARBA00046271"/>
    </source>
</evidence>
<dbReference type="InterPro" id="IPR025655">
    <property type="entry name" value="PEX14"/>
</dbReference>
<keyword evidence="5 10" id="KW-0472">Membrane</keyword>
<accession>A0A0C3P454</accession>
<evidence type="ECO:0000313" key="14">
    <source>
        <dbReference type="EMBL" id="KIP12749.1"/>
    </source>
</evidence>
<evidence type="ECO:0000256" key="11">
    <source>
        <dbReference type="SAM" id="MobiDB-lite"/>
    </source>
</evidence>